<organism evidence="2 3">
    <name type="scientific">Natrinema saccharevitans</name>
    <dbReference type="NCBI Taxonomy" id="301967"/>
    <lineage>
        <taxon>Archaea</taxon>
        <taxon>Methanobacteriati</taxon>
        <taxon>Methanobacteriota</taxon>
        <taxon>Stenosarchaea group</taxon>
        <taxon>Halobacteria</taxon>
        <taxon>Halobacteriales</taxon>
        <taxon>Natrialbaceae</taxon>
        <taxon>Natrinema</taxon>
    </lineage>
</organism>
<feature type="transmembrane region" description="Helical" evidence="1">
    <location>
        <begin position="253"/>
        <end position="273"/>
    </location>
</feature>
<feature type="transmembrane region" description="Helical" evidence="1">
    <location>
        <begin position="20"/>
        <end position="38"/>
    </location>
</feature>
<dbReference type="RefSeq" id="WP_076146468.1">
    <property type="nucleotide sequence ID" value="NZ_LWLN01000001.1"/>
</dbReference>
<dbReference type="AlphaFoldDB" id="A0A1S8AYI6"/>
<keyword evidence="1" id="KW-1133">Transmembrane helix</keyword>
<comment type="caution">
    <text evidence="2">The sequence shown here is derived from an EMBL/GenBank/DDBJ whole genome shotgun (WGS) entry which is preliminary data.</text>
</comment>
<feature type="transmembrane region" description="Helical" evidence="1">
    <location>
        <begin position="141"/>
        <end position="164"/>
    </location>
</feature>
<dbReference type="EMBL" id="LWLN01000001">
    <property type="protein sequence ID" value="OLZ41609.1"/>
    <property type="molecule type" value="Genomic_DNA"/>
</dbReference>
<feature type="transmembrane region" description="Helical" evidence="1">
    <location>
        <begin position="58"/>
        <end position="79"/>
    </location>
</feature>
<keyword evidence="3" id="KW-1185">Reference proteome</keyword>
<reference evidence="3" key="1">
    <citation type="submission" date="2016-04" db="EMBL/GenBank/DDBJ databases">
        <authorList>
            <person name="Chen S.-C."/>
            <person name="Lai M.-C."/>
        </authorList>
    </citation>
    <scope>NUCLEOTIDE SEQUENCE [LARGE SCALE GENOMIC DNA]</scope>
    <source>
        <strain evidence="3">AB14</strain>
    </source>
</reference>
<dbReference type="STRING" id="301967.A6E15_11715"/>
<dbReference type="PANTHER" id="PTHR43471:SF1">
    <property type="entry name" value="ABC TRANSPORTER PERMEASE PROTEIN NOSY-RELATED"/>
    <property type="match status" value="1"/>
</dbReference>
<dbReference type="GO" id="GO:0140359">
    <property type="term" value="F:ABC-type transporter activity"/>
    <property type="evidence" value="ECO:0007669"/>
    <property type="project" value="InterPro"/>
</dbReference>
<dbReference type="Proteomes" id="UP000189370">
    <property type="component" value="Unassembled WGS sequence"/>
</dbReference>
<proteinExistence type="predicted"/>
<dbReference type="GO" id="GO:0005886">
    <property type="term" value="C:plasma membrane"/>
    <property type="evidence" value="ECO:0007669"/>
    <property type="project" value="UniProtKB-SubCell"/>
</dbReference>
<keyword evidence="1" id="KW-0812">Transmembrane</keyword>
<sequence length="279" mass="30608">MSTMDVARKDFLDTRRSRVVWLVIFIYTGFVGLLMFIQRDQLEFHDTLREGVISNLRLVVVVGAPLVPIVALVAAYLAIAGERETGSAKFLLGLPNTRRDIIVGKFLSRSLVIALGITCAYLVAAGLLVAVYPLFPVTPFVVMFGMMFLYAITYVAIAIAISASVANKARAAAVGFGLYFVLNVLPLFMLPGDIVRKFHTDVLGASESPVIYHFVSQLVPVQALTRGIRPVTNYAMPGSSVPEDAPLYVQPEFMPIVLCVWIVVPLVIGYYRFRSADVS</sequence>
<keyword evidence="1" id="KW-0472">Membrane</keyword>
<evidence type="ECO:0000256" key="1">
    <source>
        <dbReference type="SAM" id="Phobius"/>
    </source>
</evidence>
<feature type="transmembrane region" description="Helical" evidence="1">
    <location>
        <begin position="171"/>
        <end position="190"/>
    </location>
</feature>
<feature type="transmembrane region" description="Helical" evidence="1">
    <location>
        <begin position="111"/>
        <end position="135"/>
    </location>
</feature>
<dbReference type="Pfam" id="PF12679">
    <property type="entry name" value="ABC2_membrane_2"/>
    <property type="match status" value="1"/>
</dbReference>
<evidence type="ECO:0000313" key="2">
    <source>
        <dbReference type="EMBL" id="OLZ41609.1"/>
    </source>
</evidence>
<protein>
    <submittedName>
        <fullName evidence="2">Copper ABC transporter permease</fullName>
    </submittedName>
</protein>
<name>A0A1S8AYI6_9EURY</name>
<gene>
    <name evidence="2" type="ORF">A6E15_11715</name>
</gene>
<dbReference type="OrthoDB" id="86287at2157"/>
<dbReference type="PANTHER" id="PTHR43471">
    <property type="entry name" value="ABC TRANSPORTER PERMEASE"/>
    <property type="match status" value="1"/>
</dbReference>
<accession>A0A1S8AYI6</accession>
<evidence type="ECO:0000313" key="3">
    <source>
        <dbReference type="Proteomes" id="UP000189370"/>
    </source>
</evidence>